<dbReference type="Proteomes" id="UP001372338">
    <property type="component" value="Unassembled WGS sequence"/>
</dbReference>
<gene>
    <name evidence="1" type="ORF">RIF29_35061</name>
</gene>
<dbReference type="GO" id="GO:0004038">
    <property type="term" value="F:allantoinase activity"/>
    <property type="evidence" value="ECO:0007669"/>
    <property type="project" value="TreeGrafter"/>
</dbReference>
<dbReference type="PANTHER" id="PTHR43668:SF2">
    <property type="entry name" value="ALLANTOINASE"/>
    <property type="match status" value="1"/>
</dbReference>
<dbReference type="EMBL" id="JAYWIO010000007">
    <property type="protein sequence ID" value="KAK7251669.1"/>
    <property type="molecule type" value="Genomic_DNA"/>
</dbReference>
<dbReference type="GO" id="GO:0005737">
    <property type="term" value="C:cytoplasm"/>
    <property type="evidence" value="ECO:0007669"/>
    <property type="project" value="TreeGrafter"/>
</dbReference>
<dbReference type="InterPro" id="IPR050138">
    <property type="entry name" value="DHOase/Allantoinase_Hydrolase"/>
</dbReference>
<dbReference type="SUPFAM" id="SSF51556">
    <property type="entry name" value="Metallo-dependent hydrolases"/>
    <property type="match status" value="1"/>
</dbReference>
<evidence type="ECO:0000313" key="2">
    <source>
        <dbReference type="Proteomes" id="UP001372338"/>
    </source>
</evidence>
<accession>A0AAN9EC66</accession>
<name>A0AAN9EC66_CROPI</name>
<sequence length="130" mass="15120">MEIPNGEIPNGDTHFKYSPPIRDAFNIQKLWEAILEGHIDLLSTDHSPTIPELKLHDEGDFLRAWGGISSLQVSEFSFRKERRFSNLMKFQRIRYPRYVVLTLLNSSIYDHYKLRSQSATHVTTGKMKKA</sequence>
<proteinExistence type="predicted"/>
<protein>
    <recommendedName>
        <fullName evidence="3">Allantoinase</fullName>
    </recommendedName>
</protein>
<dbReference type="GO" id="GO:0006145">
    <property type="term" value="P:purine nucleobase catabolic process"/>
    <property type="evidence" value="ECO:0007669"/>
    <property type="project" value="TreeGrafter"/>
</dbReference>
<dbReference type="AlphaFoldDB" id="A0AAN9EC66"/>
<dbReference type="InterPro" id="IPR032466">
    <property type="entry name" value="Metal_Hydrolase"/>
</dbReference>
<dbReference type="PANTHER" id="PTHR43668">
    <property type="entry name" value="ALLANTOINASE"/>
    <property type="match status" value="1"/>
</dbReference>
<reference evidence="1 2" key="1">
    <citation type="submission" date="2024-01" db="EMBL/GenBank/DDBJ databases">
        <title>The genomes of 5 underutilized Papilionoideae crops provide insights into root nodulation and disease resistanc.</title>
        <authorList>
            <person name="Yuan L."/>
        </authorList>
    </citation>
    <scope>NUCLEOTIDE SEQUENCE [LARGE SCALE GENOMIC DNA]</scope>
    <source>
        <strain evidence="1">ZHUSHIDOU_FW_LH</strain>
        <tissue evidence="1">Leaf</tissue>
    </source>
</reference>
<keyword evidence="2" id="KW-1185">Reference proteome</keyword>
<evidence type="ECO:0000313" key="1">
    <source>
        <dbReference type="EMBL" id="KAK7251669.1"/>
    </source>
</evidence>
<comment type="caution">
    <text evidence="1">The sequence shown here is derived from an EMBL/GenBank/DDBJ whole genome shotgun (WGS) entry which is preliminary data.</text>
</comment>
<organism evidence="1 2">
    <name type="scientific">Crotalaria pallida</name>
    <name type="common">Smooth rattlebox</name>
    <name type="synonym">Crotalaria striata</name>
    <dbReference type="NCBI Taxonomy" id="3830"/>
    <lineage>
        <taxon>Eukaryota</taxon>
        <taxon>Viridiplantae</taxon>
        <taxon>Streptophyta</taxon>
        <taxon>Embryophyta</taxon>
        <taxon>Tracheophyta</taxon>
        <taxon>Spermatophyta</taxon>
        <taxon>Magnoliopsida</taxon>
        <taxon>eudicotyledons</taxon>
        <taxon>Gunneridae</taxon>
        <taxon>Pentapetalae</taxon>
        <taxon>rosids</taxon>
        <taxon>fabids</taxon>
        <taxon>Fabales</taxon>
        <taxon>Fabaceae</taxon>
        <taxon>Papilionoideae</taxon>
        <taxon>50 kb inversion clade</taxon>
        <taxon>genistoids sensu lato</taxon>
        <taxon>core genistoids</taxon>
        <taxon>Crotalarieae</taxon>
        <taxon>Crotalaria</taxon>
    </lineage>
</organism>
<dbReference type="Gene3D" id="3.20.20.140">
    <property type="entry name" value="Metal-dependent hydrolases"/>
    <property type="match status" value="1"/>
</dbReference>
<evidence type="ECO:0008006" key="3">
    <source>
        <dbReference type="Google" id="ProtNLM"/>
    </source>
</evidence>